<protein>
    <submittedName>
        <fullName evidence="3">Uncharacterized protein</fullName>
    </submittedName>
</protein>
<dbReference type="InParanoid" id="A0A1E7F1M7"/>
<dbReference type="EMBL" id="KV784365">
    <property type="protein sequence ID" value="OEU12100.1"/>
    <property type="molecule type" value="Genomic_DNA"/>
</dbReference>
<reference evidence="3 4" key="1">
    <citation type="submission" date="2016-09" db="EMBL/GenBank/DDBJ databases">
        <title>Extensive genetic diversity and differential bi-allelic expression allows diatom success in the polar Southern Ocean.</title>
        <authorList>
            <consortium name="DOE Joint Genome Institute"/>
            <person name="Mock T."/>
            <person name="Otillar R.P."/>
            <person name="Strauss J."/>
            <person name="Dupont C."/>
            <person name="Frickenhaus S."/>
            <person name="Maumus F."/>
            <person name="Mcmullan M."/>
            <person name="Sanges R."/>
            <person name="Schmutz J."/>
            <person name="Toseland A."/>
            <person name="Valas R."/>
            <person name="Veluchamy A."/>
            <person name="Ward B.J."/>
            <person name="Allen A."/>
            <person name="Barry K."/>
            <person name="Falciatore A."/>
            <person name="Ferrante M."/>
            <person name="Fortunato A.E."/>
            <person name="Gloeckner G."/>
            <person name="Gruber A."/>
            <person name="Hipkin R."/>
            <person name="Janech M."/>
            <person name="Kroth P."/>
            <person name="Leese F."/>
            <person name="Lindquist E."/>
            <person name="Lyon B.R."/>
            <person name="Martin J."/>
            <person name="Mayer C."/>
            <person name="Parker M."/>
            <person name="Quesneville H."/>
            <person name="Raymond J."/>
            <person name="Uhlig C."/>
            <person name="Valentin K.U."/>
            <person name="Worden A.Z."/>
            <person name="Armbrust E.V."/>
            <person name="Bowler C."/>
            <person name="Green B."/>
            <person name="Moulton V."/>
            <person name="Van Oosterhout C."/>
            <person name="Grigoriev I."/>
        </authorList>
    </citation>
    <scope>NUCLEOTIDE SEQUENCE [LARGE SCALE GENOMIC DNA]</scope>
    <source>
        <strain evidence="3 4">CCMP1102</strain>
    </source>
</reference>
<keyword evidence="1" id="KW-0175">Coiled coil</keyword>
<feature type="coiled-coil region" evidence="1">
    <location>
        <begin position="113"/>
        <end position="162"/>
    </location>
</feature>
<feature type="compositionally biased region" description="Basic residues" evidence="2">
    <location>
        <begin position="39"/>
        <end position="51"/>
    </location>
</feature>
<name>A0A1E7F1M7_9STRA</name>
<feature type="region of interest" description="Disordered" evidence="2">
    <location>
        <begin position="1"/>
        <end position="67"/>
    </location>
</feature>
<dbReference type="KEGG" id="fcy:FRACYDRAFT_263128"/>
<keyword evidence="4" id="KW-1185">Reference proteome</keyword>
<organism evidence="3 4">
    <name type="scientific">Fragilariopsis cylindrus CCMP1102</name>
    <dbReference type="NCBI Taxonomy" id="635003"/>
    <lineage>
        <taxon>Eukaryota</taxon>
        <taxon>Sar</taxon>
        <taxon>Stramenopiles</taxon>
        <taxon>Ochrophyta</taxon>
        <taxon>Bacillariophyta</taxon>
        <taxon>Bacillariophyceae</taxon>
        <taxon>Bacillariophycidae</taxon>
        <taxon>Bacillariales</taxon>
        <taxon>Bacillariaceae</taxon>
        <taxon>Fragilariopsis</taxon>
    </lineage>
</organism>
<accession>A0A1E7F1M7</accession>
<dbReference type="AlphaFoldDB" id="A0A1E7F1M7"/>
<sequence>MYDSHDEESPPPPLEQQGEHEWYNSRFGIGKGTAGKSKYPSKAKQNRMRNTRNKDKDDDYDGGGGLKCGGLKDVEEGGNYAMVTTAGNFRSSTISALGMSGLFLDPKNVLDDINKTADEYDEYEAQAIIIEEEEEIERDKELKELEDVVLNYKHDHKEQEEEEQRSPLMILRAFVA</sequence>
<evidence type="ECO:0000313" key="4">
    <source>
        <dbReference type="Proteomes" id="UP000095751"/>
    </source>
</evidence>
<evidence type="ECO:0000256" key="2">
    <source>
        <dbReference type="SAM" id="MobiDB-lite"/>
    </source>
</evidence>
<gene>
    <name evidence="3" type="ORF">FRACYDRAFT_263128</name>
</gene>
<dbReference type="Proteomes" id="UP000095751">
    <property type="component" value="Unassembled WGS sequence"/>
</dbReference>
<proteinExistence type="predicted"/>
<evidence type="ECO:0000256" key="1">
    <source>
        <dbReference type="SAM" id="Coils"/>
    </source>
</evidence>
<evidence type="ECO:0000313" key="3">
    <source>
        <dbReference type="EMBL" id="OEU12100.1"/>
    </source>
</evidence>